<protein>
    <submittedName>
        <fullName evidence="1">Uncharacterized protein</fullName>
    </submittedName>
</protein>
<name>A0AAV0YIY5_VICFA</name>
<dbReference type="AlphaFoldDB" id="A0AAV0YIY5"/>
<dbReference type="EMBL" id="OX451736">
    <property type="protein sequence ID" value="CAI8585970.1"/>
    <property type="molecule type" value="Genomic_DNA"/>
</dbReference>
<accession>A0AAV0YIY5</accession>
<proteinExistence type="predicted"/>
<reference evidence="1 2" key="1">
    <citation type="submission" date="2023-01" db="EMBL/GenBank/DDBJ databases">
        <authorList>
            <person name="Kreplak J."/>
        </authorList>
    </citation>
    <scope>NUCLEOTIDE SEQUENCE [LARGE SCALE GENOMIC DNA]</scope>
</reference>
<evidence type="ECO:0000313" key="1">
    <source>
        <dbReference type="EMBL" id="CAI8585970.1"/>
    </source>
</evidence>
<organism evidence="1 2">
    <name type="scientific">Vicia faba</name>
    <name type="common">Broad bean</name>
    <name type="synonym">Faba vulgaris</name>
    <dbReference type="NCBI Taxonomy" id="3906"/>
    <lineage>
        <taxon>Eukaryota</taxon>
        <taxon>Viridiplantae</taxon>
        <taxon>Streptophyta</taxon>
        <taxon>Embryophyta</taxon>
        <taxon>Tracheophyta</taxon>
        <taxon>Spermatophyta</taxon>
        <taxon>Magnoliopsida</taxon>
        <taxon>eudicotyledons</taxon>
        <taxon>Gunneridae</taxon>
        <taxon>Pentapetalae</taxon>
        <taxon>rosids</taxon>
        <taxon>fabids</taxon>
        <taxon>Fabales</taxon>
        <taxon>Fabaceae</taxon>
        <taxon>Papilionoideae</taxon>
        <taxon>50 kb inversion clade</taxon>
        <taxon>NPAAA clade</taxon>
        <taxon>Hologalegina</taxon>
        <taxon>IRL clade</taxon>
        <taxon>Fabeae</taxon>
        <taxon>Vicia</taxon>
    </lineage>
</organism>
<dbReference type="Proteomes" id="UP001157006">
    <property type="component" value="Chromosome 1L"/>
</dbReference>
<gene>
    <name evidence="1" type="ORF">VFH_I232080</name>
</gene>
<evidence type="ECO:0000313" key="2">
    <source>
        <dbReference type="Proteomes" id="UP001157006"/>
    </source>
</evidence>
<keyword evidence="2" id="KW-1185">Reference proteome</keyword>
<sequence length="254" mass="29487">MLEASFIFSHGEVFFQVVINVGTSLRLGFEHWCEYKGRRPIATVFFHLFKRKSGVKFANGYVMLSQRQIVKYFESCSDSMNHFKDHFFLVAPLSKEAHVEICHLDPSTSSACTNIFHKYSNQSHFLTEVGMYRYYKTLPSHCYGKEKRLASILGLEEVQHEGPFHKCLQYRIADGQSHVKTDLNFVFLMPHSLMTGKKFHSSKYDEDYSCLLGISDDVHQRELAELVYHVPWASVILVLGVTGWKKVFLYDHLR</sequence>